<evidence type="ECO:0000313" key="2">
    <source>
        <dbReference type="Proteomes" id="UP000549394"/>
    </source>
</evidence>
<dbReference type="EMBL" id="CAJFCJ010000011">
    <property type="protein sequence ID" value="CAD5119823.1"/>
    <property type="molecule type" value="Genomic_DNA"/>
</dbReference>
<dbReference type="Proteomes" id="UP000549394">
    <property type="component" value="Unassembled WGS sequence"/>
</dbReference>
<gene>
    <name evidence="1" type="ORF">DGYR_LOCUS8010</name>
</gene>
<sequence>MWIVTGTIAVCHRANGRGGEGMKGERLGKMTNFGWRRIVGEKGSGIFLSMVLITICMACLSANASLDKEEIALKSVKKAEAPAYFEYDVIQGDMPEPEVHKPKPRPRDSEVPGTFNILKHKRIEDCQVKSSEYGLNGWSKSLVQEVIDQNLLYLAVYNLDMRNRIHAVATLFEEEVPNLHIADIASFVLSSQKDKAIQFGSTIFHMKFIHTDCYAATGIAQTNKGQNLTMFAAAAPKSDNAAFIVIGITDTSLDEGQCESSVARLTDCFPLEPSRPRSFVVEDESNASYTPIIRTDSKTK</sequence>
<keyword evidence="2" id="KW-1185">Reference proteome</keyword>
<protein>
    <submittedName>
        <fullName evidence="1">DgyrCDS8406</fullName>
    </submittedName>
</protein>
<proteinExistence type="predicted"/>
<accession>A0A7I8VWD8</accession>
<comment type="caution">
    <text evidence="1">The sequence shown here is derived from an EMBL/GenBank/DDBJ whole genome shotgun (WGS) entry which is preliminary data.</text>
</comment>
<name>A0A7I8VWD8_9ANNE</name>
<reference evidence="1 2" key="1">
    <citation type="submission" date="2020-08" db="EMBL/GenBank/DDBJ databases">
        <authorList>
            <person name="Hejnol A."/>
        </authorList>
    </citation>
    <scope>NUCLEOTIDE SEQUENCE [LARGE SCALE GENOMIC DNA]</scope>
</reference>
<evidence type="ECO:0000313" key="1">
    <source>
        <dbReference type="EMBL" id="CAD5119823.1"/>
    </source>
</evidence>
<organism evidence="1 2">
    <name type="scientific">Dimorphilus gyrociliatus</name>
    <dbReference type="NCBI Taxonomy" id="2664684"/>
    <lineage>
        <taxon>Eukaryota</taxon>
        <taxon>Metazoa</taxon>
        <taxon>Spiralia</taxon>
        <taxon>Lophotrochozoa</taxon>
        <taxon>Annelida</taxon>
        <taxon>Polychaeta</taxon>
        <taxon>Polychaeta incertae sedis</taxon>
        <taxon>Dinophilidae</taxon>
        <taxon>Dimorphilus</taxon>
    </lineage>
</organism>
<dbReference type="AlphaFoldDB" id="A0A7I8VWD8"/>